<name>A0ABP8A291_9SPHI</name>
<keyword evidence="3" id="KW-1185">Reference proteome</keyword>
<evidence type="ECO:0000256" key="1">
    <source>
        <dbReference type="SAM" id="Phobius"/>
    </source>
</evidence>
<dbReference type="EMBL" id="BAAAZK010000006">
    <property type="protein sequence ID" value="GAA4175941.1"/>
    <property type="molecule type" value="Genomic_DNA"/>
</dbReference>
<dbReference type="Proteomes" id="UP001500167">
    <property type="component" value="Unassembled WGS sequence"/>
</dbReference>
<proteinExistence type="predicted"/>
<keyword evidence="1" id="KW-0812">Transmembrane</keyword>
<organism evidence="2 3">
    <name type="scientific">Sphingobacterium ginsenosidimutans</name>
    <dbReference type="NCBI Taxonomy" id="687845"/>
    <lineage>
        <taxon>Bacteria</taxon>
        <taxon>Pseudomonadati</taxon>
        <taxon>Bacteroidota</taxon>
        <taxon>Sphingobacteriia</taxon>
        <taxon>Sphingobacteriales</taxon>
        <taxon>Sphingobacteriaceae</taxon>
        <taxon>Sphingobacterium</taxon>
    </lineage>
</organism>
<evidence type="ECO:0000313" key="2">
    <source>
        <dbReference type="EMBL" id="GAA4175941.1"/>
    </source>
</evidence>
<accession>A0ABP8A291</accession>
<protein>
    <submittedName>
        <fullName evidence="2">Uncharacterized protein</fullName>
    </submittedName>
</protein>
<keyword evidence="1" id="KW-1133">Transmembrane helix</keyword>
<sequence length="63" mass="7190">MGTKYFGQPVEQFSIINGLFPFLFLNYNASILAGRPKTASRVGKIKNVNYEYTQMFIGYDVKC</sequence>
<reference evidence="3" key="1">
    <citation type="journal article" date="2019" name="Int. J. Syst. Evol. Microbiol.">
        <title>The Global Catalogue of Microorganisms (GCM) 10K type strain sequencing project: providing services to taxonomists for standard genome sequencing and annotation.</title>
        <authorList>
            <consortium name="The Broad Institute Genomics Platform"/>
            <consortium name="The Broad Institute Genome Sequencing Center for Infectious Disease"/>
            <person name="Wu L."/>
            <person name="Ma J."/>
        </authorList>
    </citation>
    <scope>NUCLEOTIDE SEQUENCE [LARGE SCALE GENOMIC DNA]</scope>
    <source>
        <strain evidence="3">JCM 16722</strain>
    </source>
</reference>
<gene>
    <name evidence="2" type="ORF">GCM10022218_22610</name>
</gene>
<evidence type="ECO:0000313" key="3">
    <source>
        <dbReference type="Proteomes" id="UP001500167"/>
    </source>
</evidence>
<keyword evidence="1" id="KW-0472">Membrane</keyword>
<feature type="transmembrane region" description="Helical" evidence="1">
    <location>
        <begin position="12"/>
        <end position="34"/>
    </location>
</feature>
<comment type="caution">
    <text evidence="2">The sequence shown here is derived from an EMBL/GenBank/DDBJ whole genome shotgun (WGS) entry which is preliminary data.</text>
</comment>